<dbReference type="EMBL" id="JBCGDC010000002">
    <property type="protein sequence ID" value="MFB6391695.1"/>
    <property type="molecule type" value="Genomic_DNA"/>
</dbReference>
<dbReference type="Proteomes" id="UP001582793">
    <property type="component" value="Unassembled WGS sequence"/>
</dbReference>
<gene>
    <name evidence="2" type="ORF">AAFH96_01060</name>
</gene>
<organism evidence="2 3">
    <name type="scientific">Polymorphospora lycopeni</name>
    <dbReference type="NCBI Taxonomy" id="3140240"/>
    <lineage>
        <taxon>Bacteria</taxon>
        <taxon>Bacillati</taxon>
        <taxon>Actinomycetota</taxon>
        <taxon>Actinomycetes</taxon>
        <taxon>Micromonosporales</taxon>
        <taxon>Micromonosporaceae</taxon>
        <taxon>Polymorphospora</taxon>
    </lineage>
</organism>
<feature type="region of interest" description="Disordered" evidence="1">
    <location>
        <begin position="40"/>
        <end position="107"/>
    </location>
</feature>
<name>A0ABV5CIF5_9ACTN</name>
<comment type="caution">
    <text evidence="2">The sequence shown here is derived from an EMBL/GenBank/DDBJ whole genome shotgun (WGS) entry which is preliminary data.</text>
</comment>
<accession>A0ABV5CIF5</accession>
<keyword evidence="3" id="KW-1185">Reference proteome</keyword>
<dbReference type="PROSITE" id="PS51257">
    <property type="entry name" value="PROKAR_LIPOPROTEIN"/>
    <property type="match status" value="1"/>
</dbReference>
<sequence length="206" mass="20349">MKLSTTTRRVTGSVTGRAALVFAGGALALLATGCSVQVTPAPGTPSAAPVESTAPAQPTGEASPVVSATPAGLPGGMPGGLPTKGAPGGGHPTQGGGHPTKPPAGGTSIVYFKVVQKPTCPSGTDPGRSLIVGWKTTGATAVALSADNPGMVGSYGTYHGNEGSQEFSFSCADKGNTETHTYTIHTIGDGPQRSKTINVSLRVPQS</sequence>
<dbReference type="RefSeq" id="WP_375732679.1">
    <property type="nucleotide sequence ID" value="NZ_JBCGDC010000002.1"/>
</dbReference>
<evidence type="ECO:0000313" key="3">
    <source>
        <dbReference type="Proteomes" id="UP001582793"/>
    </source>
</evidence>
<protein>
    <submittedName>
        <fullName evidence="2">Uncharacterized protein</fullName>
    </submittedName>
</protein>
<proteinExistence type="predicted"/>
<reference evidence="2 3" key="1">
    <citation type="submission" date="2024-04" db="EMBL/GenBank/DDBJ databases">
        <title>Polymorphospora sp. isolated from Baiyangdian Lake in Xiong'an New Area.</title>
        <authorList>
            <person name="Zhang X."/>
            <person name="Liu J."/>
        </authorList>
    </citation>
    <scope>NUCLEOTIDE SEQUENCE [LARGE SCALE GENOMIC DNA]</scope>
    <source>
        <strain evidence="2 3">2-325</strain>
    </source>
</reference>
<feature type="compositionally biased region" description="Gly residues" evidence="1">
    <location>
        <begin position="86"/>
        <end position="98"/>
    </location>
</feature>
<evidence type="ECO:0000313" key="2">
    <source>
        <dbReference type="EMBL" id="MFB6391695.1"/>
    </source>
</evidence>
<evidence type="ECO:0000256" key="1">
    <source>
        <dbReference type="SAM" id="MobiDB-lite"/>
    </source>
</evidence>